<dbReference type="OrthoDB" id="5951731at2759"/>
<evidence type="ECO:0000256" key="2">
    <source>
        <dbReference type="SAM" id="SignalP"/>
    </source>
</evidence>
<protein>
    <submittedName>
        <fullName evidence="4">Peptidase M12B ADAM/reprolysin</fullName>
    </submittedName>
</protein>
<sequence length="355" mass="38532">MASILATFLSIAKIALASATIFSPFQLSNPTISFVSNDASHGWATGINLFNITVGIGQDDPQLSFILEKNHDLISPDAHIQYIGSSKNAQNIHFPDYILTKGAVWIQERKGKPWKEAGWARLAVIQTAENLLFDGTFTLKSGQYEIQIQSNGNGRTGMVAHQVEQAFSMNDQILDRTICATRPAFSFENRQEQAYNPTNLIGNTSGCPKIRMTAYIGLVTDCSYTSSFNSTDAVHRYLLNVVNTASIVFENSFNISLTVQNLTISDTECPSDGPGSSAWNAPCSTGDLNSRLEDFSQWRSTLYDNNAYWTLFSGCAAPSGEVGVSWVGALCTEGSGSGSGANVVGRAQTEWQVFA</sequence>
<keyword evidence="2" id="KW-0732">Signal</keyword>
<reference evidence="4" key="2">
    <citation type="journal article" date="2023" name="IMA Fungus">
        <title>Comparative genomic study of the Penicillium genus elucidates a diverse pangenome and 15 lateral gene transfer events.</title>
        <authorList>
            <person name="Petersen C."/>
            <person name="Sorensen T."/>
            <person name="Nielsen M.R."/>
            <person name="Sondergaard T.E."/>
            <person name="Sorensen J.L."/>
            <person name="Fitzpatrick D.A."/>
            <person name="Frisvad J.C."/>
            <person name="Nielsen K.L."/>
        </authorList>
    </citation>
    <scope>NUCLEOTIDE SEQUENCE</scope>
    <source>
        <strain evidence="4">IBT 30761</strain>
    </source>
</reference>
<dbReference type="RefSeq" id="XP_056479918.1">
    <property type="nucleotide sequence ID" value="XM_056612694.1"/>
</dbReference>
<feature type="chain" id="PRO_5040795698" evidence="2">
    <location>
        <begin position="18"/>
        <end position="355"/>
    </location>
</feature>
<dbReference type="GO" id="GO:0004222">
    <property type="term" value="F:metalloendopeptidase activity"/>
    <property type="evidence" value="ECO:0007669"/>
    <property type="project" value="InterPro"/>
</dbReference>
<organism evidence="4 5">
    <name type="scientific">Penicillium argentinense</name>
    <dbReference type="NCBI Taxonomy" id="1131581"/>
    <lineage>
        <taxon>Eukaryota</taxon>
        <taxon>Fungi</taxon>
        <taxon>Dikarya</taxon>
        <taxon>Ascomycota</taxon>
        <taxon>Pezizomycotina</taxon>
        <taxon>Eurotiomycetes</taxon>
        <taxon>Eurotiomycetidae</taxon>
        <taxon>Eurotiales</taxon>
        <taxon>Aspergillaceae</taxon>
        <taxon>Penicillium</taxon>
    </lineage>
</organism>
<dbReference type="PROSITE" id="PS50215">
    <property type="entry name" value="ADAM_MEPRO"/>
    <property type="match status" value="1"/>
</dbReference>
<dbReference type="Pfam" id="PF13688">
    <property type="entry name" value="Reprolysin_5"/>
    <property type="match status" value="1"/>
</dbReference>
<dbReference type="SUPFAM" id="SSF55486">
    <property type="entry name" value="Metalloproteases ('zincins'), catalytic domain"/>
    <property type="match status" value="1"/>
</dbReference>
<reference evidence="4" key="1">
    <citation type="submission" date="2022-11" db="EMBL/GenBank/DDBJ databases">
        <authorList>
            <person name="Petersen C."/>
        </authorList>
    </citation>
    <scope>NUCLEOTIDE SEQUENCE</scope>
    <source>
        <strain evidence="4">IBT 30761</strain>
    </source>
</reference>
<dbReference type="Proteomes" id="UP001149074">
    <property type="component" value="Unassembled WGS sequence"/>
</dbReference>
<dbReference type="GeneID" id="81351673"/>
<comment type="caution">
    <text evidence="1">Lacks conserved residue(s) required for the propagation of feature annotation.</text>
</comment>
<evidence type="ECO:0000259" key="3">
    <source>
        <dbReference type="PROSITE" id="PS50215"/>
    </source>
</evidence>
<comment type="caution">
    <text evidence="4">The sequence shown here is derived from an EMBL/GenBank/DDBJ whole genome shotgun (WGS) entry which is preliminary data.</text>
</comment>
<name>A0A9W9G5N7_9EURO</name>
<accession>A0A9W9G5N7</accession>
<keyword evidence="5" id="KW-1185">Reference proteome</keyword>
<feature type="signal peptide" evidence="2">
    <location>
        <begin position="1"/>
        <end position="17"/>
    </location>
</feature>
<dbReference type="InterPro" id="IPR024079">
    <property type="entry name" value="MetalloPept_cat_dom_sf"/>
</dbReference>
<dbReference type="PANTHER" id="PTHR11905:SF222">
    <property type="entry name" value="ADAM FAMILY OF METALLOPROTEASE ADM-A (AFU_ORTHOLOGUE AFUA_6G14420)"/>
    <property type="match status" value="1"/>
</dbReference>
<dbReference type="PANTHER" id="PTHR11905">
    <property type="entry name" value="ADAM A DISINTEGRIN AND METALLOPROTEASE DOMAIN"/>
    <property type="match status" value="1"/>
</dbReference>
<feature type="domain" description="Peptidase M12B" evidence="3">
    <location>
        <begin position="212"/>
        <end position="355"/>
    </location>
</feature>
<dbReference type="AlphaFoldDB" id="A0A9W9G5N7"/>
<proteinExistence type="predicted"/>
<dbReference type="InterPro" id="IPR001590">
    <property type="entry name" value="Peptidase_M12B"/>
</dbReference>
<evidence type="ECO:0000313" key="5">
    <source>
        <dbReference type="Proteomes" id="UP001149074"/>
    </source>
</evidence>
<dbReference type="GO" id="GO:0006508">
    <property type="term" value="P:proteolysis"/>
    <property type="evidence" value="ECO:0007669"/>
    <property type="project" value="InterPro"/>
</dbReference>
<gene>
    <name evidence="4" type="ORF">N7532_000190</name>
</gene>
<evidence type="ECO:0000256" key="1">
    <source>
        <dbReference type="PROSITE-ProRule" id="PRU00276"/>
    </source>
</evidence>
<dbReference type="Gene3D" id="3.40.390.10">
    <property type="entry name" value="Collagenase (Catalytic Domain)"/>
    <property type="match status" value="1"/>
</dbReference>
<dbReference type="EMBL" id="JAPQKI010000001">
    <property type="protein sequence ID" value="KAJ5112145.1"/>
    <property type="molecule type" value="Genomic_DNA"/>
</dbReference>
<evidence type="ECO:0000313" key="4">
    <source>
        <dbReference type="EMBL" id="KAJ5112145.1"/>
    </source>
</evidence>